<protein>
    <submittedName>
        <fullName evidence="2">Uncharacterized protein</fullName>
    </submittedName>
</protein>
<organism evidence="2">
    <name type="scientific">Zea mays</name>
    <name type="common">Maize</name>
    <dbReference type="NCBI Taxonomy" id="4577"/>
    <lineage>
        <taxon>Eukaryota</taxon>
        <taxon>Viridiplantae</taxon>
        <taxon>Streptophyta</taxon>
        <taxon>Embryophyta</taxon>
        <taxon>Tracheophyta</taxon>
        <taxon>Spermatophyta</taxon>
        <taxon>Magnoliopsida</taxon>
        <taxon>Liliopsida</taxon>
        <taxon>Poales</taxon>
        <taxon>Poaceae</taxon>
        <taxon>PACMAD clade</taxon>
        <taxon>Panicoideae</taxon>
        <taxon>Andropogonodae</taxon>
        <taxon>Andropogoneae</taxon>
        <taxon>Tripsacinae</taxon>
        <taxon>Zea</taxon>
    </lineage>
</organism>
<name>A0A1D6G4T3_MAIZE</name>
<feature type="compositionally biased region" description="Acidic residues" evidence="1">
    <location>
        <begin position="71"/>
        <end position="96"/>
    </location>
</feature>
<reference evidence="2" key="1">
    <citation type="submission" date="2015-12" db="EMBL/GenBank/DDBJ databases">
        <title>Update maize B73 reference genome by single molecule sequencing technologies.</title>
        <authorList>
            <consortium name="Maize Genome Sequencing Project"/>
            <person name="Ware D."/>
        </authorList>
    </citation>
    <scope>NUCLEOTIDE SEQUENCE</scope>
    <source>
        <tissue evidence="2">Seedling</tissue>
    </source>
</reference>
<dbReference type="PANTHER" id="PTHR37733">
    <property type="entry name" value="SMAD/FHA DOMAIN-CONTAINING PROTEIN"/>
    <property type="match status" value="1"/>
</dbReference>
<feature type="region of interest" description="Disordered" evidence="1">
    <location>
        <begin position="1"/>
        <end position="96"/>
    </location>
</feature>
<proteinExistence type="predicted"/>
<sequence>MEKMKMKTGLVSEDEKESTGRVTSVKRPKYATRSKSSDSRENSKTGSDRSIDEDDDTEDEQDETLGGFLVNDEDDEPAEELSDEEEEEFDYEEDDD</sequence>
<feature type="compositionally biased region" description="Basic and acidic residues" evidence="1">
    <location>
        <begin position="35"/>
        <end position="50"/>
    </location>
</feature>
<feature type="compositionally biased region" description="Acidic residues" evidence="1">
    <location>
        <begin position="51"/>
        <end position="63"/>
    </location>
</feature>
<evidence type="ECO:0000256" key="1">
    <source>
        <dbReference type="SAM" id="MobiDB-lite"/>
    </source>
</evidence>
<dbReference type="InParanoid" id="A0A1D6G4T3"/>
<dbReference type="PANTHER" id="PTHR37733:SF1">
    <property type="entry name" value="SMAD_FHA DOMAIN-CONTAINING PROTEIN"/>
    <property type="match status" value="1"/>
</dbReference>
<accession>A0A1D6G4T3</accession>
<gene>
    <name evidence="2" type="ORF">ZEAMMB73_Zm00001d011909</name>
</gene>
<evidence type="ECO:0000313" key="2">
    <source>
        <dbReference type="EMBL" id="AQK98295.1"/>
    </source>
</evidence>
<dbReference type="EMBL" id="CM000784">
    <property type="protein sequence ID" value="AQK98295.1"/>
    <property type="molecule type" value="Genomic_DNA"/>
</dbReference>
<dbReference type="AlphaFoldDB" id="A0A1D6G4T3"/>